<dbReference type="Pfam" id="PF03575">
    <property type="entry name" value="Peptidase_S51"/>
    <property type="match status" value="1"/>
</dbReference>
<keyword evidence="4" id="KW-0720">Serine protease</keyword>
<keyword evidence="7" id="KW-1185">Reference proteome</keyword>
<dbReference type="Gene3D" id="3.40.50.880">
    <property type="match status" value="1"/>
</dbReference>
<sequence>MLSRDLRRVNGWTPTPDPSSTGLPSGTLAAMTTVLVGAGADPDFLAPFDVFAEALPQHRTVHLAVVVHSDQADPATLLAAYTGPLEARLNCRIVPILLHGDTVDAVNSNSFDAVDGIVVGGGRTPAYLKGLRGAAANIAQRVANGVPYLGFSAGAMVAPGRALTGGYLVNGVEVCDEGCSEGISEVQVEDGLGLAPFSIDVHAAQAGTLSRAVAAVDAGLVERVVAIDEGTALVITDPAATDNTVLGSGRCWDIQRRTNSDGWLPGAGVVVVLRTATQAPRTSQQK</sequence>
<organism evidence="6 7">
    <name type="scientific">Arthrobacter ulcerisalmonis</name>
    <dbReference type="NCBI Taxonomy" id="2483813"/>
    <lineage>
        <taxon>Bacteria</taxon>
        <taxon>Bacillati</taxon>
        <taxon>Actinomycetota</taxon>
        <taxon>Actinomycetes</taxon>
        <taxon>Micrococcales</taxon>
        <taxon>Micrococcaceae</taxon>
        <taxon>Arthrobacter</taxon>
    </lineage>
</organism>
<reference evidence="6 7" key="1">
    <citation type="submission" date="2018-11" db="EMBL/GenBank/DDBJ databases">
        <authorList>
            <person name="Criscuolo A."/>
        </authorList>
    </citation>
    <scope>NUCLEOTIDE SEQUENCE [LARGE SCALE GENOMIC DNA]</scope>
    <source>
        <strain evidence="6">AT11b</strain>
    </source>
</reference>
<feature type="region of interest" description="Disordered" evidence="5">
    <location>
        <begin position="1"/>
        <end position="24"/>
    </location>
</feature>
<dbReference type="InterPro" id="IPR005320">
    <property type="entry name" value="Peptidase_S51"/>
</dbReference>
<keyword evidence="3" id="KW-0378">Hydrolase</keyword>
<dbReference type="EMBL" id="UXAU01000011">
    <property type="protein sequence ID" value="VDC20920.1"/>
    <property type="molecule type" value="Genomic_DNA"/>
</dbReference>
<evidence type="ECO:0000256" key="1">
    <source>
        <dbReference type="ARBA" id="ARBA00006534"/>
    </source>
</evidence>
<dbReference type="CDD" id="cd03129">
    <property type="entry name" value="GAT1_Peptidase_E_like"/>
    <property type="match status" value="1"/>
</dbReference>
<dbReference type="SUPFAM" id="SSF52317">
    <property type="entry name" value="Class I glutamine amidotransferase-like"/>
    <property type="match status" value="1"/>
</dbReference>
<name>A0A3P5WNT6_9MICC</name>
<keyword evidence="2" id="KW-0645">Protease</keyword>
<evidence type="ECO:0000256" key="3">
    <source>
        <dbReference type="ARBA" id="ARBA00022801"/>
    </source>
</evidence>
<dbReference type="GO" id="GO:0006508">
    <property type="term" value="P:proteolysis"/>
    <property type="evidence" value="ECO:0007669"/>
    <property type="project" value="UniProtKB-KW"/>
</dbReference>
<accession>A0A3P5WNT6</accession>
<gene>
    <name evidence="6" type="ORF">PSET11_00633</name>
</gene>
<evidence type="ECO:0000313" key="6">
    <source>
        <dbReference type="EMBL" id="VDC20920.1"/>
    </source>
</evidence>
<dbReference type="Proteomes" id="UP000280861">
    <property type="component" value="Unassembled WGS sequence"/>
</dbReference>
<evidence type="ECO:0000256" key="5">
    <source>
        <dbReference type="SAM" id="MobiDB-lite"/>
    </source>
</evidence>
<dbReference type="AlphaFoldDB" id="A0A3P5WNT6"/>
<evidence type="ECO:0000256" key="2">
    <source>
        <dbReference type="ARBA" id="ARBA00022670"/>
    </source>
</evidence>
<dbReference type="GO" id="GO:0008236">
    <property type="term" value="F:serine-type peptidase activity"/>
    <property type="evidence" value="ECO:0007669"/>
    <property type="project" value="UniProtKB-KW"/>
</dbReference>
<evidence type="ECO:0000313" key="7">
    <source>
        <dbReference type="Proteomes" id="UP000280861"/>
    </source>
</evidence>
<dbReference type="InterPro" id="IPR029062">
    <property type="entry name" value="Class_I_gatase-like"/>
</dbReference>
<comment type="similarity">
    <text evidence="1">Belongs to the peptidase S51 family.</text>
</comment>
<protein>
    <submittedName>
        <fullName evidence="6">(Alpha)-aspartyl dipeptidase</fullName>
    </submittedName>
</protein>
<evidence type="ECO:0000256" key="4">
    <source>
        <dbReference type="ARBA" id="ARBA00022825"/>
    </source>
</evidence>
<proteinExistence type="inferred from homology"/>